<organism evidence="2 3">
    <name type="scientific">Plakobranchus ocellatus</name>
    <dbReference type="NCBI Taxonomy" id="259542"/>
    <lineage>
        <taxon>Eukaryota</taxon>
        <taxon>Metazoa</taxon>
        <taxon>Spiralia</taxon>
        <taxon>Lophotrochozoa</taxon>
        <taxon>Mollusca</taxon>
        <taxon>Gastropoda</taxon>
        <taxon>Heterobranchia</taxon>
        <taxon>Euthyneura</taxon>
        <taxon>Panpulmonata</taxon>
        <taxon>Sacoglossa</taxon>
        <taxon>Placobranchoidea</taxon>
        <taxon>Plakobranchidae</taxon>
        <taxon>Plakobranchus</taxon>
    </lineage>
</organism>
<comment type="caution">
    <text evidence="2">The sequence shown here is derived from an EMBL/GenBank/DDBJ whole genome shotgun (WGS) entry which is preliminary data.</text>
</comment>
<reference evidence="2 3" key="1">
    <citation type="journal article" date="2021" name="Elife">
        <title>Chloroplast acquisition without the gene transfer in kleptoplastic sea slugs, Plakobranchus ocellatus.</title>
        <authorList>
            <person name="Maeda T."/>
            <person name="Takahashi S."/>
            <person name="Yoshida T."/>
            <person name="Shimamura S."/>
            <person name="Takaki Y."/>
            <person name="Nagai Y."/>
            <person name="Toyoda A."/>
            <person name="Suzuki Y."/>
            <person name="Arimoto A."/>
            <person name="Ishii H."/>
            <person name="Satoh N."/>
            <person name="Nishiyama T."/>
            <person name="Hasebe M."/>
            <person name="Maruyama T."/>
            <person name="Minagawa J."/>
            <person name="Obokata J."/>
            <person name="Shigenobu S."/>
        </authorList>
    </citation>
    <scope>NUCLEOTIDE SEQUENCE [LARGE SCALE GENOMIC DNA]</scope>
</reference>
<gene>
    <name evidence="2" type="ORF">PoB_003533300</name>
</gene>
<name>A0AAV4AND6_9GAST</name>
<keyword evidence="3" id="KW-1185">Reference proteome</keyword>
<dbReference type="Proteomes" id="UP000735302">
    <property type="component" value="Unassembled WGS sequence"/>
</dbReference>
<evidence type="ECO:0000256" key="1">
    <source>
        <dbReference type="SAM" id="SignalP"/>
    </source>
</evidence>
<feature type="chain" id="PRO_5043708110" evidence="1">
    <location>
        <begin position="19"/>
        <end position="291"/>
    </location>
</feature>
<dbReference type="EMBL" id="BLXT01004001">
    <property type="protein sequence ID" value="GFO08828.1"/>
    <property type="molecule type" value="Genomic_DNA"/>
</dbReference>
<keyword evidence="1" id="KW-0732">Signal</keyword>
<protein>
    <submittedName>
        <fullName evidence="2">Uncharacterized protein</fullName>
    </submittedName>
</protein>
<evidence type="ECO:0000313" key="2">
    <source>
        <dbReference type="EMBL" id="GFO08828.1"/>
    </source>
</evidence>
<feature type="signal peptide" evidence="1">
    <location>
        <begin position="1"/>
        <end position="18"/>
    </location>
</feature>
<sequence>MYGTTLVVLKLLLGIITAQKPTPTVKPTVTIVTNSSSFLCSEHFLVVGEDFVTFELDLSGNNSEYILDRFDGPRFRLHKTDWKNRNKIISDLICVLFRAPQDGFCVKRDIINSTGCSCEVVGPQVYRLKLVYRIHEINETRGRILLLWPSTLTLNGKIDKYYNLPEVRGSTIMYGTTVVVLKLLLGIITAQQPTVTIVTNSSSFSCSENFFVVGEDFVIFELDLSNNNNPDYVYDLFDGPRFRIQKKDWKYIKLAGSDLDGFNSMGMLDPQPFPNVLDLRLKEEGLIEIGY</sequence>
<proteinExistence type="predicted"/>
<dbReference type="AlphaFoldDB" id="A0AAV4AND6"/>
<accession>A0AAV4AND6</accession>
<evidence type="ECO:0000313" key="3">
    <source>
        <dbReference type="Proteomes" id="UP000735302"/>
    </source>
</evidence>